<feature type="domain" description="AGC-kinase C-terminal" evidence="11">
    <location>
        <begin position="289"/>
        <end position="352"/>
    </location>
</feature>
<keyword evidence="2" id="KW-0597">Phosphoprotein</keyword>
<sequence length="352" mass="40151">MSKEQEAIEATIREQTGNESSASGTAENTPYAMIETQHELERLSVVGEGAYGKVYQVQNKSNKEIYAMKVITIKPEEKHFLENEILILKTSKSPFICKMYQCFESVEKVYLVLEFIPGGDLHSYFDKVEVVKENHAKFFLAEILLALEYLHNNHIIYRDLKPENIMFDRRGHIKLTDFGLCKLNMYEGAKTKTICGTLEFMAPEVIKGHPYGFSVDIWSFGVLMYEMLTGEKPFSGTTDAELEKAIVSGKVTLPKILSRVAKELIKRLLTRATGNRFSIAEVKESTFFSGIDWQKMLLQEIEPPIRPCILNDRDVSNFDEEFTTQMVTHSGGKSDTEETMINSFENFDIQLS</sequence>
<keyword evidence="13" id="KW-1185">Reference proteome</keyword>
<evidence type="ECO:0000256" key="9">
    <source>
        <dbReference type="SAM" id="MobiDB-lite"/>
    </source>
</evidence>
<evidence type="ECO:0000256" key="5">
    <source>
        <dbReference type="ARBA" id="ARBA00022777"/>
    </source>
</evidence>
<keyword evidence="4 7" id="KW-0547">Nucleotide-binding</keyword>
<evidence type="ECO:0000256" key="3">
    <source>
        <dbReference type="ARBA" id="ARBA00022679"/>
    </source>
</evidence>
<organism evidence="13">
    <name type="scientific">Caenorhabditis brenneri</name>
    <name type="common">Nematode worm</name>
    <dbReference type="NCBI Taxonomy" id="135651"/>
    <lineage>
        <taxon>Eukaryota</taxon>
        <taxon>Metazoa</taxon>
        <taxon>Ecdysozoa</taxon>
        <taxon>Nematoda</taxon>
        <taxon>Chromadorea</taxon>
        <taxon>Rhabditida</taxon>
        <taxon>Rhabditina</taxon>
        <taxon>Rhabditomorpha</taxon>
        <taxon>Rhabditoidea</taxon>
        <taxon>Rhabditidae</taxon>
        <taxon>Peloderinae</taxon>
        <taxon>Caenorhabditis</taxon>
    </lineage>
</organism>
<dbReference type="PROSITE" id="PS00107">
    <property type="entry name" value="PROTEIN_KINASE_ATP"/>
    <property type="match status" value="1"/>
</dbReference>
<dbReference type="GO" id="GO:0004674">
    <property type="term" value="F:protein serine/threonine kinase activity"/>
    <property type="evidence" value="ECO:0007669"/>
    <property type="project" value="UniProtKB-KW"/>
</dbReference>
<protein>
    <recommendedName>
        <fullName evidence="14">Protein kinase domain-containing protein</fullName>
    </recommendedName>
</protein>
<dbReference type="InterPro" id="IPR017441">
    <property type="entry name" value="Protein_kinase_ATP_BS"/>
</dbReference>
<gene>
    <name evidence="12" type="ORF">CAEBREN_02234</name>
</gene>
<dbReference type="FunFam" id="1.10.510.10:FF:000008">
    <property type="entry name" value="Non-specific serine/threonine protein kinase"/>
    <property type="match status" value="1"/>
</dbReference>
<dbReference type="eggNOG" id="KOG0598">
    <property type="taxonomic scope" value="Eukaryota"/>
</dbReference>
<accession>G0N475</accession>
<evidence type="ECO:0000259" key="10">
    <source>
        <dbReference type="PROSITE" id="PS50011"/>
    </source>
</evidence>
<dbReference type="GO" id="GO:0005524">
    <property type="term" value="F:ATP binding"/>
    <property type="evidence" value="ECO:0007669"/>
    <property type="project" value="UniProtKB-UniRule"/>
</dbReference>
<dbReference type="Pfam" id="PF00069">
    <property type="entry name" value="Pkinase"/>
    <property type="match status" value="1"/>
</dbReference>
<evidence type="ECO:0000256" key="4">
    <source>
        <dbReference type="ARBA" id="ARBA00022741"/>
    </source>
</evidence>
<dbReference type="HOGENOM" id="CLU_000288_63_5_1"/>
<keyword evidence="6 7" id="KW-0067">ATP-binding</keyword>
<dbReference type="InterPro" id="IPR011009">
    <property type="entry name" value="Kinase-like_dom_sf"/>
</dbReference>
<evidence type="ECO:0008006" key="14">
    <source>
        <dbReference type="Google" id="ProtNLM"/>
    </source>
</evidence>
<reference evidence="13" key="1">
    <citation type="submission" date="2011-07" db="EMBL/GenBank/DDBJ databases">
        <authorList>
            <consortium name="Caenorhabditis brenneri Sequencing and Analysis Consortium"/>
            <person name="Wilson R.K."/>
        </authorList>
    </citation>
    <scope>NUCLEOTIDE SEQUENCE [LARGE SCALE GENOMIC DNA]</scope>
    <source>
        <strain evidence="13">PB2801</strain>
    </source>
</reference>
<dbReference type="Pfam" id="PF00433">
    <property type="entry name" value="Pkinase_C"/>
    <property type="match status" value="1"/>
</dbReference>
<dbReference type="PROSITE" id="PS00108">
    <property type="entry name" value="PROTEIN_KINASE_ST"/>
    <property type="match status" value="1"/>
</dbReference>
<evidence type="ECO:0000259" key="11">
    <source>
        <dbReference type="PROSITE" id="PS51285"/>
    </source>
</evidence>
<keyword evidence="1 8" id="KW-0723">Serine/threonine-protein kinase</keyword>
<evidence type="ECO:0000256" key="7">
    <source>
        <dbReference type="PROSITE-ProRule" id="PRU10141"/>
    </source>
</evidence>
<evidence type="ECO:0000256" key="6">
    <source>
        <dbReference type="ARBA" id="ARBA00022840"/>
    </source>
</evidence>
<dbReference type="PROSITE" id="PS50011">
    <property type="entry name" value="PROTEIN_KINASE_DOM"/>
    <property type="match status" value="1"/>
</dbReference>
<dbReference type="InterPro" id="IPR008271">
    <property type="entry name" value="Ser/Thr_kinase_AS"/>
</dbReference>
<feature type="compositionally biased region" description="Polar residues" evidence="9">
    <location>
        <begin position="13"/>
        <end position="26"/>
    </location>
</feature>
<feature type="region of interest" description="Disordered" evidence="9">
    <location>
        <begin position="1"/>
        <end position="26"/>
    </location>
</feature>
<dbReference type="STRING" id="135651.G0N475"/>
<dbReference type="Gene3D" id="3.30.200.20">
    <property type="entry name" value="Phosphorylase Kinase, domain 1"/>
    <property type="match status" value="1"/>
</dbReference>
<dbReference type="InterPro" id="IPR000719">
    <property type="entry name" value="Prot_kinase_dom"/>
</dbReference>
<proteinExistence type="inferred from homology"/>
<feature type="binding site" evidence="7">
    <location>
        <position position="69"/>
    </location>
    <ligand>
        <name>ATP</name>
        <dbReference type="ChEBI" id="CHEBI:30616"/>
    </ligand>
</feature>
<evidence type="ECO:0000256" key="2">
    <source>
        <dbReference type="ARBA" id="ARBA00022553"/>
    </source>
</evidence>
<dbReference type="SMART" id="SM00133">
    <property type="entry name" value="S_TK_X"/>
    <property type="match status" value="1"/>
</dbReference>
<evidence type="ECO:0000313" key="13">
    <source>
        <dbReference type="Proteomes" id="UP000008068"/>
    </source>
</evidence>
<dbReference type="InParanoid" id="G0N475"/>
<dbReference type="Proteomes" id="UP000008068">
    <property type="component" value="Unassembled WGS sequence"/>
</dbReference>
<dbReference type="Gene3D" id="1.10.510.10">
    <property type="entry name" value="Transferase(Phosphotransferase) domain 1"/>
    <property type="match status" value="1"/>
</dbReference>
<dbReference type="OMA" id="QDANEIN"/>
<evidence type="ECO:0000256" key="1">
    <source>
        <dbReference type="ARBA" id="ARBA00022527"/>
    </source>
</evidence>
<dbReference type="InterPro" id="IPR000961">
    <property type="entry name" value="AGC-kinase_C"/>
</dbReference>
<dbReference type="PANTHER" id="PTHR24351">
    <property type="entry name" value="RIBOSOMAL PROTEIN S6 KINASE"/>
    <property type="match status" value="1"/>
</dbReference>
<feature type="domain" description="Protein kinase" evidence="10">
    <location>
        <begin position="40"/>
        <end position="288"/>
    </location>
</feature>
<keyword evidence="5" id="KW-0418">Kinase</keyword>
<name>G0N475_CAEBE</name>
<evidence type="ECO:0000313" key="12">
    <source>
        <dbReference type="EMBL" id="EGT52522.1"/>
    </source>
</evidence>
<dbReference type="OrthoDB" id="63267at2759"/>
<dbReference type="InterPro" id="IPR017892">
    <property type="entry name" value="Pkinase_C"/>
</dbReference>
<keyword evidence="3" id="KW-0808">Transferase</keyword>
<dbReference type="SMART" id="SM00220">
    <property type="entry name" value="S_TKc"/>
    <property type="match status" value="1"/>
</dbReference>
<dbReference type="AlphaFoldDB" id="G0N475"/>
<comment type="similarity">
    <text evidence="8">Belongs to the protein kinase superfamily.</text>
</comment>
<evidence type="ECO:0000256" key="8">
    <source>
        <dbReference type="RuleBase" id="RU000304"/>
    </source>
</evidence>
<dbReference type="PROSITE" id="PS51285">
    <property type="entry name" value="AGC_KINASE_CTER"/>
    <property type="match status" value="1"/>
</dbReference>
<dbReference type="SUPFAM" id="SSF56112">
    <property type="entry name" value="Protein kinase-like (PK-like)"/>
    <property type="match status" value="1"/>
</dbReference>
<dbReference type="EMBL" id="GL379837">
    <property type="protein sequence ID" value="EGT52522.1"/>
    <property type="molecule type" value="Genomic_DNA"/>
</dbReference>